<evidence type="ECO:0000256" key="1">
    <source>
        <dbReference type="SAM" id="MobiDB-lite"/>
    </source>
</evidence>
<dbReference type="OrthoDB" id="9801383at2"/>
<evidence type="ECO:0008006" key="4">
    <source>
        <dbReference type="Google" id="ProtNLM"/>
    </source>
</evidence>
<organism evidence="2 3">
    <name type="scientific">Celeribacter baekdonensis</name>
    <dbReference type="NCBI Taxonomy" id="875171"/>
    <lineage>
        <taxon>Bacteria</taxon>
        <taxon>Pseudomonadati</taxon>
        <taxon>Pseudomonadota</taxon>
        <taxon>Alphaproteobacteria</taxon>
        <taxon>Rhodobacterales</taxon>
        <taxon>Roseobacteraceae</taxon>
        <taxon>Celeribacter</taxon>
    </lineage>
</organism>
<proteinExistence type="predicted"/>
<dbReference type="Pfam" id="PF05787">
    <property type="entry name" value="PhoX"/>
    <property type="match status" value="1"/>
</dbReference>
<dbReference type="EMBL" id="FNBL01000009">
    <property type="protein sequence ID" value="SDF93950.1"/>
    <property type="molecule type" value="Genomic_DNA"/>
</dbReference>
<dbReference type="InterPro" id="IPR008557">
    <property type="entry name" value="PhoX"/>
</dbReference>
<feature type="region of interest" description="Disordered" evidence="1">
    <location>
        <begin position="46"/>
        <end position="66"/>
    </location>
</feature>
<name>A0A1G7Q8N1_9RHOB</name>
<dbReference type="AlphaFoldDB" id="A0A1G7Q8N1"/>
<protein>
    <recommendedName>
        <fullName evidence="4">Phosphatase</fullName>
    </recommendedName>
</protein>
<dbReference type="Proteomes" id="UP000182284">
    <property type="component" value="Unassembled WGS sequence"/>
</dbReference>
<sequence>MHEILVYSRIAASKVGATTMDSPEWVAVSPSEIAAYCALTNNSRRGVSANAGGDETPVGGPNPRAENKHGQIVRWYPANEDHADAAFTWGLYAMAGSPAKHDDAYVGSHNVTTGNMFNAPDGMVIDSTGLIWIQTDGDDSNEGDFEGQGNNQMLVGDPATNEGLTRSTVIAIKRDDNAWVG</sequence>
<dbReference type="PANTHER" id="PTHR35399">
    <property type="entry name" value="SLR8030 PROTEIN"/>
    <property type="match status" value="1"/>
</dbReference>
<gene>
    <name evidence="2" type="ORF">SAMN04488117_10919</name>
</gene>
<dbReference type="PANTHER" id="PTHR35399:SF2">
    <property type="entry name" value="DUF839 DOMAIN-CONTAINING PROTEIN"/>
    <property type="match status" value="1"/>
</dbReference>
<evidence type="ECO:0000313" key="2">
    <source>
        <dbReference type="EMBL" id="SDF93950.1"/>
    </source>
</evidence>
<reference evidence="2 3" key="1">
    <citation type="submission" date="2016-10" db="EMBL/GenBank/DDBJ databases">
        <authorList>
            <person name="de Groot N.N."/>
        </authorList>
    </citation>
    <scope>NUCLEOTIDE SEQUENCE [LARGE SCALE GENOMIC DNA]</scope>
    <source>
        <strain evidence="2 3">DSM 27375</strain>
    </source>
</reference>
<evidence type="ECO:0000313" key="3">
    <source>
        <dbReference type="Proteomes" id="UP000182284"/>
    </source>
</evidence>
<accession>A0A1G7Q8N1</accession>